<dbReference type="EMBL" id="CAXHTA020000005">
    <property type="protein sequence ID" value="CAL5221156.1"/>
    <property type="molecule type" value="Genomic_DNA"/>
</dbReference>
<protein>
    <submittedName>
        <fullName evidence="2">G3295 protein</fullName>
    </submittedName>
</protein>
<proteinExistence type="predicted"/>
<accession>A0ABP1FP28</accession>
<evidence type="ECO:0000256" key="1">
    <source>
        <dbReference type="SAM" id="MobiDB-lite"/>
    </source>
</evidence>
<sequence length="434" mass="47584">MYHPARQTRAYLAGQAVEGSASAPDPLEQTFASAPAPAARVSKLAMAPSPRTYNKSDSLKNSTSTPKAGSPVSLAWGRGGCSMRVGPQPRSAQQRGAVSPKFMGKKFAVGPRSQRAPQSTEEALRRMFVLHPQRQPQILASPHGLSPGATSGYFHFSWCGWLESSEKALRRLRQRLHTRGQSHLIVYTADWEGRWHNRVDWFFLPFEGLISGQDEAIRYLECLDEELQKWRGVRLDMARVATSALAMTDPVVLESESAAAWGISKKTGVTSLLGDVDLQDELPASFPEEQEGGSVEDAPSPQLPQCPPVLYHGSDLVPGDIVVVFTGNSDGWEYPYSVAQIGESQEAHPLLNLYWLLPLDHHRVATGTFVPSEATWTYAPEKGTDNKGKGTAGFWHTSVPMDVTFAWRGNLEDGKVAEEDKPAFQAACDWICGL</sequence>
<evidence type="ECO:0000313" key="3">
    <source>
        <dbReference type="Proteomes" id="UP001497392"/>
    </source>
</evidence>
<organism evidence="2 3">
    <name type="scientific">Coccomyxa viridis</name>
    <dbReference type="NCBI Taxonomy" id="1274662"/>
    <lineage>
        <taxon>Eukaryota</taxon>
        <taxon>Viridiplantae</taxon>
        <taxon>Chlorophyta</taxon>
        <taxon>core chlorophytes</taxon>
        <taxon>Trebouxiophyceae</taxon>
        <taxon>Trebouxiophyceae incertae sedis</taxon>
        <taxon>Coccomyxaceae</taxon>
        <taxon>Coccomyxa</taxon>
    </lineage>
</organism>
<reference evidence="2 3" key="1">
    <citation type="submission" date="2024-06" db="EMBL/GenBank/DDBJ databases">
        <authorList>
            <person name="Kraege A."/>
            <person name="Thomma B."/>
        </authorList>
    </citation>
    <scope>NUCLEOTIDE SEQUENCE [LARGE SCALE GENOMIC DNA]</scope>
</reference>
<keyword evidence="3" id="KW-1185">Reference proteome</keyword>
<gene>
    <name evidence="2" type="primary">g3295</name>
    <name evidence="2" type="ORF">VP750_LOCUS2815</name>
</gene>
<feature type="region of interest" description="Disordered" evidence="1">
    <location>
        <begin position="42"/>
        <end position="75"/>
    </location>
</feature>
<evidence type="ECO:0000313" key="2">
    <source>
        <dbReference type="EMBL" id="CAL5221156.1"/>
    </source>
</evidence>
<comment type="caution">
    <text evidence="2">The sequence shown here is derived from an EMBL/GenBank/DDBJ whole genome shotgun (WGS) entry which is preliminary data.</text>
</comment>
<feature type="compositionally biased region" description="Polar residues" evidence="1">
    <location>
        <begin position="51"/>
        <end position="67"/>
    </location>
</feature>
<dbReference type="Proteomes" id="UP001497392">
    <property type="component" value="Unassembled WGS sequence"/>
</dbReference>
<name>A0ABP1FP28_9CHLO</name>